<evidence type="ECO:0000256" key="4">
    <source>
        <dbReference type="ARBA" id="ARBA00023123"/>
    </source>
</evidence>
<dbReference type="InterPro" id="IPR004009">
    <property type="entry name" value="SH3_Myosin"/>
</dbReference>
<dbReference type="Gene3D" id="3.40.850.10">
    <property type="entry name" value="Kinesin motor domain"/>
    <property type="match status" value="1"/>
</dbReference>
<evidence type="ECO:0000256" key="5">
    <source>
        <dbReference type="ARBA" id="ARBA00023175"/>
    </source>
</evidence>
<evidence type="ECO:0008006" key="12">
    <source>
        <dbReference type="Google" id="ProtNLM"/>
    </source>
</evidence>
<dbReference type="InterPro" id="IPR027417">
    <property type="entry name" value="P-loop_NTPase"/>
</dbReference>
<dbReference type="Proteomes" id="UP000323597">
    <property type="component" value="Chromosome D04"/>
</dbReference>
<dbReference type="GO" id="GO:0016459">
    <property type="term" value="C:myosin complex"/>
    <property type="evidence" value="ECO:0007669"/>
    <property type="project" value="UniProtKB-KW"/>
</dbReference>
<proteinExistence type="inferred from homology"/>
<dbReference type="GO" id="GO:0007015">
    <property type="term" value="P:actin filament organization"/>
    <property type="evidence" value="ECO:0007669"/>
    <property type="project" value="TreeGrafter"/>
</dbReference>
<sequence length="285" mass="31322">MGSPTCDLIRYADGNLGNNGVTNLSSPARNGDSGGKVVERVENGVADTEQANEDSPYSRNVLLVENRPSVGDEDLDSAAAPLPSVSKSNIGHRWSDITSYATKKKVQCWFQHPNGIWELGRVISTSGMESVISLPDGKVLKVNSDSLISANPDILDGVDDLMQLSYLNEPSVLFNIQYRYKQDMIYTKAGQVLVAINPFKKVPLYGNDYIEAYKNKSIESPHVYAIADTAIREMTRDEVNQSIIIRSMVYGICSNSSCAFFRLLVKDVVRLSCVVDPLSCTCCFC</sequence>
<dbReference type="InterPro" id="IPR036961">
    <property type="entry name" value="Kinesin_motor_dom_sf"/>
</dbReference>
<evidence type="ECO:0000259" key="9">
    <source>
        <dbReference type="PROSITE" id="PS51844"/>
    </source>
</evidence>
<organism evidence="10 11">
    <name type="scientific">Gossypium mustelinum</name>
    <name type="common">Cotton</name>
    <name type="synonym">Gossypium caicoense</name>
    <dbReference type="NCBI Taxonomy" id="34275"/>
    <lineage>
        <taxon>Eukaryota</taxon>
        <taxon>Viridiplantae</taxon>
        <taxon>Streptophyta</taxon>
        <taxon>Embryophyta</taxon>
        <taxon>Tracheophyta</taxon>
        <taxon>Spermatophyta</taxon>
        <taxon>Magnoliopsida</taxon>
        <taxon>eudicotyledons</taxon>
        <taxon>Gunneridae</taxon>
        <taxon>Pentapetalae</taxon>
        <taxon>rosids</taxon>
        <taxon>malvids</taxon>
        <taxon>Malvales</taxon>
        <taxon>Malvaceae</taxon>
        <taxon>Malvoideae</taxon>
        <taxon>Gossypium</taxon>
    </lineage>
</organism>
<keyword evidence="2" id="KW-0067">ATP-binding</keyword>
<comment type="similarity">
    <text evidence="7">Belongs to the TRAFAC class myosin-kinesin ATPase superfamily. Myosin family.</text>
</comment>
<keyword evidence="5" id="KW-0505">Motor protein</keyword>
<dbReference type="PANTHER" id="PTHR13140">
    <property type="entry name" value="MYOSIN"/>
    <property type="match status" value="1"/>
</dbReference>
<dbReference type="PROSITE" id="PS51456">
    <property type="entry name" value="MYOSIN_MOTOR"/>
    <property type="match status" value="1"/>
</dbReference>
<evidence type="ECO:0000256" key="2">
    <source>
        <dbReference type="ARBA" id="ARBA00022840"/>
    </source>
</evidence>
<evidence type="ECO:0000256" key="3">
    <source>
        <dbReference type="ARBA" id="ARBA00022860"/>
    </source>
</evidence>
<evidence type="ECO:0000259" key="8">
    <source>
        <dbReference type="PROSITE" id="PS51456"/>
    </source>
</evidence>
<evidence type="ECO:0000256" key="7">
    <source>
        <dbReference type="PROSITE-ProRule" id="PRU00782"/>
    </source>
</evidence>
<dbReference type="Pfam" id="PF25369">
    <property type="entry name" value="SH3_VIII-1_N"/>
    <property type="match status" value="1"/>
</dbReference>
<dbReference type="GO" id="GO:0051015">
    <property type="term" value="F:actin filament binding"/>
    <property type="evidence" value="ECO:0007669"/>
    <property type="project" value="TreeGrafter"/>
</dbReference>
<keyword evidence="1" id="KW-0547">Nucleotide-binding</keyword>
<dbReference type="GO" id="GO:0005524">
    <property type="term" value="F:ATP binding"/>
    <property type="evidence" value="ECO:0007669"/>
    <property type="project" value="UniProtKB-KW"/>
</dbReference>
<dbReference type="Pfam" id="PF00063">
    <property type="entry name" value="Myosin_head"/>
    <property type="match status" value="1"/>
</dbReference>
<dbReference type="SUPFAM" id="SSF52540">
    <property type="entry name" value="P-loop containing nucleoside triphosphate hydrolases"/>
    <property type="match status" value="1"/>
</dbReference>
<feature type="domain" description="Myosin motor" evidence="8">
    <location>
        <begin position="156"/>
        <end position="285"/>
    </location>
</feature>
<reference evidence="10 11" key="1">
    <citation type="submission" date="2019-07" db="EMBL/GenBank/DDBJ databases">
        <title>WGS assembly of Gossypium mustelinum.</title>
        <authorList>
            <person name="Chen Z.J."/>
            <person name="Sreedasyam A."/>
            <person name="Ando A."/>
            <person name="Song Q."/>
            <person name="De L."/>
            <person name="Hulse-Kemp A."/>
            <person name="Ding M."/>
            <person name="Ye W."/>
            <person name="Kirkbride R."/>
            <person name="Jenkins J."/>
            <person name="Plott C."/>
            <person name="Lovell J."/>
            <person name="Lin Y.-M."/>
            <person name="Vaughn R."/>
            <person name="Liu B."/>
            <person name="Li W."/>
            <person name="Simpson S."/>
            <person name="Scheffler B."/>
            <person name="Saski C."/>
            <person name="Grover C."/>
            <person name="Hu G."/>
            <person name="Conover J."/>
            <person name="Carlson J."/>
            <person name="Shu S."/>
            <person name="Boston L."/>
            <person name="Williams M."/>
            <person name="Peterson D."/>
            <person name="Mcgee K."/>
            <person name="Jones D."/>
            <person name="Wendel J."/>
            <person name="Stelly D."/>
            <person name="Grimwood J."/>
            <person name="Schmutz J."/>
        </authorList>
    </citation>
    <scope>NUCLEOTIDE SEQUENCE [LARGE SCALE GENOMIC DNA]</scope>
    <source>
        <strain evidence="10">1408120.09</strain>
    </source>
</reference>
<keyword evidence="3" id="KW-0112">Calmodulin-binding</keyword>
<dbReference type="InterPro" id="IPR001609">
    <property type="entry name" value="Myosin_head_motor_dom-like"/>
</dbReference>
<dbReference type="AlphaFoldDB" id="A0A5D2V935"/>
<keyword evidence="4 7" id="KW-0518">Myosin</keyword>
<feature type="domain" description="Myosin N-terminal SH3-like" evidence="9">
    <location>
        <begin position="103"/>
        <end position="152"/>
    </location>
</feature>
<dbReference type="GO" id="GO:0016020">
    <property type="term" value="C:membrane"/>
    <property type="evidence" value="ECO:0007669"/>
    <property type="project" value="TreeGrafter"/>
</dbReference>
<dbReference type="EMBL" id="CM017652">
    <property type="protein sequence ID" value="TYI85732.1"/>
    <property type="molecule type" value="Genomic_DNA"/>
</dbReference>
<evidence type="ECO:0000313" key="10">
    <source>
        <dbReference type="EMBL" id="TYI85732.1"/>
    </source>
</evidence>
<evidence type="ECO:0000256" key="6">
    <source>
        <dbReference type="ARBA" id="ARBA00023203"/>
    </source>
</evidence>
<accession>A0A5D2V935</accession>
<name>A0A5D2V935_GOSMU</name>
<gene>
    <name evidence="10" type="ORF">E1A91_D04G016200v1</name>
</gene>
<dbReference type="PANTHER" id="PTHR13140:SF780">
    <property type="entry name" value="MYOSIN-1"/>
    <property type="match status" value="1"/>
</dbReference>
<dbReference type="InterPro" id="IPR057535">
    <property type="entry name" value="MYO1-3_N_SH3"/>
</dbReference>
<keyword evidence="6 7" id="KW-0009">Actin-binding</keyword>
<dbReference type="GO" id="GO:0000146">
    <property type="term" value="F:microfilament motor activity"/>
    <property type="evidence" value="ECO:0007669"/>
    <property type="project" value="TreeGrafter"/>
</dbReference>
<evidence type="ECO:0000256" key="1">
    <source>
        <dbReference type="ARBA" id="ARBA00022741"/>
    </source>
</evidence>
<protein>
    <recommendedName>
        <fullName evidence="12">Myosin motor domain-containing protein</fullName>
    </recommendedName>
</protein>
<dbReference type="GO" id="GO:0005516">
    <property type="term" value="F:calmodulin binding"/>
    <property type="evidence" value="ECO:0007669"/>
    <property type="project" value="UniProtKB-KW"/>
</dbReference>
<keyword evidence="11" id="KW-1185">Reference proteome</keyword>
<comment type="caution">
    <text evidence="7">Lacks conserved residue(s) required for the propagation of feature annotation.</text>
</comment>
<dbReference type="GO" id="GO:0005737">
    <property type="term" value="C:cytoplasm"/>
    <property type="evidence" value="ECO:0007669"/>
    <property type="project" value="TreeGrafter"/>
</dbReference>
<evidence type="ECO:0000313" key="11">
    <source>
        <dbReference type="Proteomes" id="UP000323597"/>
    </source>
</evidence>
<dbReference type="PROSITE" id="PS51844">
    <property type="entry name" value="SH3_LIKE"/>
    <property type="match status" value="1"/>
</dbReference>